<comment type="caution">
    <text evidence="9">The sequence shown here is derived from an EMBL/GenBank/DDBJ whole genome shotgun (WGS) entry which is preliminary data.</text>
</comment>
<feature type="domain" description="C2H2-type" evidence="8">
    <location>
        <begin position="100"/>
        <end position="127"/>
    </location>
</feature>
<keyword evidence="2" id="KW-0479">Metal-binding</keyword>
<feature type="compositionally biased region" description="Polar residues" evidence="7">
    <location>
        <begin position="33"/>
        <end position="42"/>
    </location>
</feature>
<evidence type="ECO:0000256" key="4">
    <source>
        <dbReference type="ARBA" id="ARBA00022833"/>
    </source>
</evidence>
<name>A0A2K3NG53_TRIPR</name>
<dbReference type="AlphaFoldDB" id="A0A2K3NG53"/>
<sequence length="285" mass="30925">MASESSSISATSQDRGDSSNSKKVVVTKEIEQDQSSNSNSKNPVDFVKLLKDDSVPVSNVQEHNFFSPIQVGSSSRFPITNNETKDENESEDKNSDSRSFSCSFCKRQFSTSQALGGHQNAHKAERALEKQRKQRALGTRMESMIQKPSYINPRFTPLSIGYSHGALCLQEILSPSLMSLRNMGGGNSGIGNLSIGGATTLKIEDGSKNKLKIEDGSKNKISDILKFGESSTNIATSSNSNSNIEKKNSVALTSTKDDIHQSKSNIEEETSNSDESCGLDLSLKL</sequence>
<dbReference type="STRING" id="57577.A0A2K3NG53"/>
<evidence type="ECO:0000256" key="1">
    <source>
        <dbReference type="ARBA" id="ARBA00004123"/>
    </source>
</evidence>
<evidence type="ECO:0000256" key="5">
    <source>
        <dbReference type="ARBA" id="ARBA00023242"/>
    </source>
</evidence>
<proteinExistence type="predicted"/>
<evidence type="ECO:0000313" key="9">
    <source>
        <dbReference type="EMBL" id="PNY02010.1"/>
    </source>
</evidence>
<keyword evidence="5" id="KW-0539">Nucleus</keyword>
<reference evidence="9 10" key="2">
    <citation type="journal article" date="2017" name="Front. Plant Sci.">
        <title>Gene Classification and Mining of Molecular Markers Useful in Red Clover (Trifolium pratense) Breeding.</title>
        <authorList>
            <person name="Istvanek J."/>
            <person name="Dluhosova J."/>
            <person name="Dluhos P."/>
            <person name="Patkova L."/>
            <person name="Nedelnik J."/>
            <person name="Repkova J."/>
        </authorList>
    </citation>
    <scope>NUCLEOTIDE SEQUENCE [LARGE SCALE GENOMIC DNA]</scope>
    <source>
        <strain evidence="10">cv. Tatra</strain>
        <tissue evidence="9">Young leaves</tissue>
    </source>
</reference>
<evidence type="ECO:0000256" key="2">
    <source>
        <dbReference type="ARBA" id="ARBA00022723"/>
    </source>
</evidence>
<evidence type="ECO:0000256" key="6">
    <source>
        <dbReference type="PROSITE-ProRule" id="PRU00042"/>
    </source>
</evidence>
<dbReference type="GO" id="GO:0009788">
    <property type="term" value="P:negative regulation of abscisic acid-activated signaling pathway"/>
    <property type="evidence" value="ECO:0007669"/>
    <property type="project" value="InterPro"/>
</dbReference>
<feature type="region of interest" description="Disordered" evidence="7">
    <location>
        <begin position="232"/>
        <end position="285"/>
    </location>
</feature>
<evidence type="ECO:0000259" key="8">
    <source>
        <dbReference type="PROSITE" id="PS50157"/>
    </source>
</evidence>
<dbReference type="Proteomes" id="UP000236291">
    <property type="component" value="Unassembled WGS sequence"/>
</dbReference>
<dbReference type="InterPro" id="IPR044246">
    <property type="entry name" value="ZFP3-like"/>
</dbReference>
<feature type="compositionally biased region" description="Low complexity" evidence="7">
    <location>
        <begin position="1"/>
        <end position="12"/>
    </location>
</feature>
<dbReference type="PROSITE" id="PS50157">
    <property type="entry name" value="ZINC_FINGER_C2H2_2"/>
    <property type="match status" value="1"/>
</dbReference>
<dbReference type="InterPro" id="IPR013087">
    <property type="entry name" value="Znf_C2H2_type"/>
</dbReference>
<accession>A0A2K3NG53</accession>
<feature type="region of interest" description="Disordered" evidence="7">
    <location>
        <begin position="71"/>
        <end position="97"/>
    </location>
</feature>
<dbReference type="PANTHER" id="PTHR47287:SF9">
    <property type="entry name" value="ZINC FINGER PROTEIN 4-LIKE"/>
    <property type="match status" value="1"/>
</dbReference>
<gene>
    <name evidence="9" type="ORF">L195_g025313</name>
</gene>
<dbReference type="GO" id="GO:0005634">
    <property type="term" value="C:nucleus"/>
    <property type="evidence" value="ECO:0007669"/>
    <property type="project" value="UniProtKB-SubCell"/>
</dbReference>
<feature type="compositionally biased region" description="Basic and acidic residues" evidence="7">
    <location>
        <begin position="83"/>
        <end position="96"/>
    </location>
</feature>
<feature type="compositionally biased region" description="Low complexity" evidence="7">
    <location>
        <begin position="232"/>
        <end position="243"/>
    </location>
</feature>
<dbReference type="EMBL" id="ASHM01020809">
    <property type="protein sequence ID" value="PNY02010.1"/>
    <property type="molecule type" value="Genomic_DNA"/>
</dbReference>
<dbReference type="PROSITE" id="PS00028">
    <property type="entry name" value="ZINC_FINGER_C2H2_1"/>
    <property type="match status" value="1"/>
</dbReference>
<dbReference type="InterPro" id="IPR036236">
    <property type="entry name" value="Znf_C2H2_sf"/>
</dbReference>
<comment type="subcellular location">
    <subcellularLocation>
        <location evidence="1">Nucleus</location>
    </subcellularLocation>
</comment>
<dbReference type="GO" id="GO:0008270">
    <property type="term" value="F:zinc ion binding"/>
    <property type="evidence" value="ECO:0007669"/>
    <property type="project" value="UniProtKB-KW"/>
</dbReference>
<evidence type="ECO:0000256" key="3">
    <source>
        <dbReference type="ARBA" id="ARBA00022771"/>
    </source>
</evidence>
<evidence type="ECO:0000313" key="10">
    <source>
        <dbReference type="Proteomes" id="UP000236291"/>
    </source>
</evidence>
<dbReference type="Pfam" id="PF13912">
    <property type="entry name" value="zf-C2H2_6"/>
    <property type="match status" value="1"/>
</dbReference>
<dbReference type="Gene3D" id="3.30.160.60">
    <property type="entry name" value="Classic Zinc Finger"/>
    <property type="match status" value="1"/>
</dbReference>
<keyword evidence="3 6" id="KW-0863">Zinc-finger</keyword>
<feature type="compositionally biased region" description="Basic and acidic residues" evidence="7">
    <location>
        <begin position="122"/>
        <end position="131"/>
    </location>
</feature>
<protein>
    <submittedName>
        <fullName evidence="9">Zinc finger protein</fullName>
    </submittedName>
</protein>
<dbReference type="SUPFAM" id="SSF57667">
    <property type="entry name" value="beta-beta-alpha zinc fingers"/>
    <property type="match status" value="1"/>
</dbReference>
<feature type="region of interest" description="Disordered" evidence="7">
    <location>
        <begin position="1"/>
        <end position="44"/>
    </location>
</feature>
<feature type="compositionally biased region" description="Polar residues" evidence="7">
    <location>
        <begin position="71"/>
        <end position="82"/>
    </location>
</feature>
<evidence type="ECO:0000256" key="7">
    <source>
        <dbReference type="SAM" id="MobiDB-lite"/>
    </source>
</evidence>
<organism evidence="9 10">
    <name type="scientific">Trifolium pratense</name>
    <name type="common">Red clover</name>
    <dbReference type="NCBI Taxonomy" id="57577"/>
    <lineage>
        <taxon>Eukaryota</taxon>
        <taxon>Viridiplantae</taxon>
        <taxon>Streptophyta</taxon>
        <taxon>Embryophyta</taxon>
        <taxon>Tracheophyta</taxon>
        <taxon>Spermatophyta</taxon>
        <taxon>Magnoliopsida</taxon>
        <taxon>eudicotyledons</taxon>
        <taxon>Gunneridae</taxon>
        <taxon>Pentapetalae</taxon>
        <taxon>rosids</taxon>
        <taxon>fabids</taxon>
        <taxon>Fabales</taxon>
        <taxon>Fabaceae</taxon>
        <taxon>Papilionoideae</taxon>
        <taxon>50 kb inversion clade</taxon>
        <taxon>NPAAA clade</taxon>
        <taxon>Hologalegina</taxon>
        <taxon>IRL clade</taxon>
        <taxon>Trifolieae</taxon>
        <taxon>Trifolium</taxon>
    </lineage>
</organism>
<reference evidence="9 10" key="1">
    <citation type="journal article" date="2014" name="Am. J. Bot.">
        <title>Genome assembly and annotation for red clover (Trifolium pratense; Fabaceae).</title>
        <authorList>
            <person name="Istvanek J."/>
            <person name="Jaros M."/>
            <person name="Krenek A."/>
            <person name="Repkova J."/>
        </authorList>
    </citation>
    <scope>NUCLEOTIDE SEQUENCE [LARGE SCALE GENOMIC DNA]</scope>
    <source>
        <strain evidence="10">cv. Tatra</strain>
        <tissue evidence="9">Young leaves</tissue>
    </source>
</reference>
<dbReference type="PANTHER" id="PTHR47287">
    <property type="entry name" value="C2H2 AND C2HC ZINC FINGERS SUPERFAMILY PROTEIN"/>
    <property type="match status" value="1"/>
</dbReference>
<keyword evidence="4" id="KW-0862">Zinc</keyword>
<feature type="region of interest" description="Disordered" evidence="7">
    <location>
        <begin position="114"/>
        <end position="135"/>
    </location>
</feature>